<feature type="non-terminal residue" evidence="1">
    <location>
        <position position="1"/>
    </location>
</feature>
<dbReference type="EMBL" id="WXXP01000865">
    <property type="protein sequence ID" value="NEK55771.1"/>
    <property type="molecule type" value="Genomic_DNA"/>
</dbReference>
<name>A0A6P0DVQ1_RHILE</name>
<evidence type="ECO:0000313" key="1">
    <source>
        <dbReference type="EMBL" id="NEK55771.1"/>
    </source>
</evidence>
<comment type="caution">
    <text evidence="1">The sequence shown here is derived from an EMBL/GenBank/DDBJ whole genome shotgun (WGS) entry which is preliminary data.</text>
</comment>
<evidence type="ECO:0000313" key="2">
    <source>
        <dbReference type="Proteomes" id="UP000471409"/>
    </source>
</evidence>
<sequence>GVKAFEADDPRFAGNKDLQSGLAAIRQEITAYGKAFEQIVSLQARRDMLISKVTEFGPWTSIALNDVVRSAWRQNDVALLQMTAATLEALNRSLYFSERFVHSNDFAAYDTAQAALAEAVALNDAAAKAAKNELQKKRLMGAGQ</sequence>
<dbReference type="Proteomes" id="UP000471409">
    <property type="component" value="Unassembled WGS sequence"/>
</dbReference>
<gene>
    <name evidence="1" type="ORF">GUK36_41825</name>
</gene>
<accession>A0A6P0DVQ1</accession>
<feature type="non-terminal residue" evidence="1">
    <location>
        <position position="144"/>
    </location>
</feature>
<protein>
    <submittedName>
        <fullName evidence="1">Methyl-accepting chemotaxis protein</fullName>
    </submittedName>
</protein>
<reference evidence="1 2" key="1">
    <citation type="submission" date="2020-01" db="EMBL/GenBank/DDBJ databases">
        <title>Rhizobium genotypes associated with high levels of biological nitrogen fixation by grain legumes in a temperate-maritime cropping system.</title>
        <authorList>
            <person name="Maluk M."/>
            <person name="Francesc Ferrando Molina F."/>
            <person name="Lopez Del Egido L."/>
            <person name="Lafos M."/>
            <person name="Langarica-Fuentes A."/>
            <person name="Gebre Yohannes G."/>
            <person name="Young M.W."/>
            <person name="Martin P."/>
            <person name="Gantlett R."/>
            <person name="Kenicer G."/>
            <person name="Hawes C."/>
            <person name="Begg G.S."/>
            <person name="Quilliam R.S."/>
            <person name="Squire G.R."/>
            <person name="Poole P.S."/>
            <person name="Young P.W."/>
            <person name="Iannetta P.M."/>
            <person name="James E.K."/>
        </authorList>
    </citation>
    <scope>NUCLEOTIDE SEQUENCE [LARGE SCALE GENOMIC DNA]</scope>
    <source>
        <strain evidence="1 2">JHI944</strain>
    </source>
</reference>
<organism evidence="1 2">
    <name type="scientific">Rhizobium leguminosarum</name>
    <dbReference type="NCBI Taxonomy" id="384"/>
    <lineage>
        <taxon>Bacteria</taxon>
        <taxon>Pseudomonadati</taxon>
        <taxon>Pseudomonadota</taxon>
        <taxon>Alphaproteobacteria</taxon>
        <taxon>Hyphomicrobiales</taxon>
        <taxon>Rhizobiaceae</taxon>
        <taxon>Rhizobium/Agrobacterium group</taxon>
        <taxon>Rhizobium</taxon>
    </lineage>
</organism>
<dbReference type="AlphaFoldDB" id="A0A6P0DVQ1"/>
<proteinExistence type="predicted"/>